<dbReference type="Proteomes" id="UP001596321">
    <property type="component" value="Unassembled WGS sequence"/>
</dbReference>
<gene>
    <name evidence="1" type="ORF">ACFQFF_18860</name>
</gene>
<comment type="caution">
    <text evidence="1">The sequence shown here is derived from an EMBL/GenBank/DDBJ whole genome shotgun (WGS) entry which is preliminary data.</text>
</comment>
<reference evidence="2" key="1">
    <citation type="journal article" date="2019" name="Int. J. Syst. Evol. Microbiol.">
        <title>The Global Catalogue of Microorganisms (GCM) 10K type strain sequencing project: providing services to taxonomists for standard genome sequencing and annotation.</title>
        <authorList>
            <consortium name="The Broad Institute Genomics Platform"/>
            <consortium name="The Broad Institute Genome Sequencing Center for Infectious Disease"/>
            <person name="Wu L."/>
            <person name="Ma J."/>
        </authorList>
    </citation>
    <scope>NUCLEOTIDE SEQUENCE [LARGE SCALE GENOMIC DNA]</scope>
    <source>
        <strain evidence="2">JCM 4504</strain>
    </source>
</reference>
<evidence type="ECO:0000313" key="2">
    <source>
        <dbReference type="Proteomes" id="UP001596321"/>
    </source>
</evidence>
<evidence type="ECO:0008006" key="3">
    <source>
        <dbReference type="Google" id="ProtNLM"/>
    </source>
</evidence>
<proteinExistence type="predicted"/>
<dbReference type="EMBL" id="JBHSUW010000001">
    <property type="protein sequence ID" value="MFC6503513.1"/>
    <property type="molecule type" value="Genomic_DNA"/>
</dbReference>
<organism evidence="1 2">
    <name type="scientific">Streptomyces plicatus</name>
    <dbReference type="NCBI Taxonomy" id="1922"/>
    <lineage>
        <taxon>Bacteria</taxon>
        <taxon>Bacillati</taxon>
        <taxon>Actinomycetota</taxon>
        <taxon>Actinomycetes</taxon>
        <taxon>Kitasatosporales</taxon>
        <taxon>Streptomycetaceae</taxon>
        <taxon>Streptomyces</taxon>
        <taxon>Streptomyces rochei group</taxon>
    </lineage>
</organism>
<protein>
    <recommendedName>
        <fullName evidence="3">Septum formation-related domain-containing protein</fullName>
    </recommendedName>
</protein>
<evidence type="ECO:0000313" key="1">
    <source>
        <dbReference type="EMBL" id="MFC6503513.1"/>
    </source>
</evidence>
<sequence>MPRGRTGWWPTAVLVALAALVLLPVLIVLVSFVASDSEYPLGGGPEQRPCAEALGFGGAALPDGAEPVGACTMQGWQDVHYSAAFRMPRAGVAEWLAHTYPDAPAPETEFCGDAAVDLCLDLDYAQGLPDGVDAHAVQVSVEYEDTGTALVRFAAFTL</sequence>
<accession>A0ABW1XZJ7</accession>
<name>A0ABW1XZJ7_STRPL</name>
<keyword evidence="2" id="KW-1185">Reference proteome</keyword>
<dbReference type="RefSeq" id="WP_386455327.1">
    <property type="nucleotide sequence ID" value="NZ_JBHSUW010000001.1"/>
</dbReference>